<evidence type="ECO:0000313" key="2">
    <source>
        <dbReference type="EMBL" id="AYW50117.1"/>
    </source>
</evidence>
<dbReference type="GO" id="GO:0010181">
    <property type="term" value="F:FMN binding"/>
    <property type="evidence" value="ECO:0007669"/>
    <property type="project" value="InterPro"/>
</dbReference>
<evidence type="ECO:0000259" key="1">
    <source>
        <dbReference type="Pfam" id="PF12682"/>
    </source>
</evidence>
<dbReference type="InterPro" id="IPR029039">
    <property type="entry name" value="Flavoprotein-like_sf"/>
</dbReference>
<sequence length="178" mass="20145">MVVVIYFSRKDENLICGKIEDLSVGNTQILAEKIGEYVQAETLEICPVKQYPKNYHEMIAQAEKEKRENLRPNFLPLENSVDAEAIFLGFPNWCGSFPRVVARFLESYDFSQKTLYPFCTHEGSSFGSSLIELRQLCPDSLIMLGLPVRGSKVQGADRAVKNWLAQYQNNGGMENGKK</sequence>
<gene>
    <name evidence="2" type="ORF">C7H83_06415</name>
</gene>
<dbReference type="GO" id="GO:0016651">
    <property type="term" value="F:oxidoreductase activity, acting on NAD(P)H"/>
    <property type="evidence" value="ECO:0007669"/>
    <property type="project" value="UniProtKB-ARBA"/>
</dbReference>
<dbReference type="Pfam" id="PF12682">
    <property type="entry name" value="Flavodoxin_4"/>
    <property type="match status" value="1"/>
</dbReference>
<dbReference type="EMBL" id="CP027768">
    <property type="protein sequence ID" value="AYW50117.1"/>
    <property type="molecule type" value="Genomic_DNA"/>
</dbReference>
<feature type="domain" description="Flavodoxin-like" evidence="1">
    <location>
        <begin position="24"/>
        <end position="164"/>
    </location>
</feature>
<name>A0A3G5FIC8_TETHA</name>
<dbReference type="Proteomes" id="UP000280475">
    <property type="component" value="Chromosome"/>
</dbReference>
<dbReference type="InterPro" id="IPR008254">
    <property type="entry name" value="Flavodoxin/NO_synth"/>
</dbReference>
<evidence type="ECO:0000313" key="3">
    <source>
        <dbReference type="Proteomes" id="UP000280475"/>
    </source>
</evidence>
<reference evidence="2 3" key="1">
    <citation type="journal article" date="2012" name="Int. J. Syst. Evol. Microbiol.">
        <title>Characterization of Tetragenococcus strains from sugar thick juice reveals a novel species, Tetragenococcus osmophilus sp. nov., and divides Tetragenococcus halophilus into two subspecies, T. halophilus subsp. halophilus subsp. nov. and T. halophilus subsp. flandriensis subsp. nov.</title>
        <authorList>
            <person name="Juste A."/>
            <person name="Van Trappen S."/>
            <person name="Verreth C."/>
            <person name="Cleenwerck I."/>
            <person name="De Vos P."/>
            <person name="Lievens B."/>
            <person name="Willems K.A."/>
        </authorList>
    </citation>
    <scope>NUCLEOTIDE SEQUENCE [LARGE SCALE GENOMIC DNA]</scope>
    <source>
        <strain evidence="2 3">LMG 26042</strain>
    </source>
</reference>
<organism evidence="2 3">
    <name type="scientific">Tetragenococcus halophilus</name>
    <name type="common">Pediococcus halophilus</name>
    <dbReference type="NCBI Taxonomy" id="51669"/>
    <lineage>
        <taxon>Bacteria</taxon>
        <taxon>Bacillati</taxon>
        <taxon>Bacillota</taxon>
        <taxon>Bacilli</taxon>
        <taxon>Lactobacillales</taxon>
        <taxon>Enterococcaceae</taxon>
        <taxon>Tetragenococcus</taxon>
    </lineage>
</organism>
<dbReference type="PANTHER" id="PTHR39201">
    <property type="entry name" value="EXPORTED PROTEIN-RELATED"/>
    <property type="match status" value="1"/>
</dbReference>
<protein>
    <recommendedName>
        <fullName evidence="1">Flavodoxin-like domain-containing protein</fullName>
    </recommendedName>
</protein>
<accession>A0A3G5FIC8</accession>
<dbReference type="AlphaFoldDB" id="A0A3G5FIC8"/>
<dbReference type="PANTHER" id="PTHR39201:SF1">
    <property type="entry name" value="FLAVODOXIN-LIKE DOMAIN-CONTAINING PROTEIN"/>
    <property type="match status" value="1"/>
</dbReference>
<dbReference type="SUPFAM" id="SSF52218">
    <property type="entry name" value="Flavoproteins"/>
    <property type="match status" value="1"/>
</dbReference>
<proteinExistence type="predicted"/>
<dbReference type="Gene3D" id="3.40.50.360">
    <property type="match status" value="1"/>
</dbReference>